<dbReference type="RefSeq" id="WP_170203155.1">
    <property type="nucleotide sequence ID" value="NZ_CP051685.1"/>
</dbReference>
<comment type="subcellular location">
    <subcellularLocation>
        <location evidence="1">Membrane</location>
    </subcellularLocation>
</comment>
<feature type="chain" id="PRO_5030781483" evidence="4">
    <location>
        <begin position="30"/>
        <end position="388"/>
    </location>
</feature>
<dbReference type="Pfam" id="PF05433">
    <property type="entry name" value="Rick_17kDa_Anti"/>
    <property type="match status" value="1"/>
</dbReference>
<feature type="region of interest" description="Disordered" evidence="3">
    <location>
        <begin position="233"/>
        <end position="272"/>
    </location>
</feature>
<accession>A0A7Z2VX79</accession>
<feature type="compositionally biased region" description="Basic and acidic residues" evidence="3">
    <location>
        <begin position="262"/>
        <end position="272"/>
    </location>
</feature>
<name>A0A7Z2VX79_9BURK</name>
<evidence type="ECO:0000313" key="6">
    <source>
        <dbReference type="EMBL" id="QJE01126.1"/>
    </source>
</evidence>
<dbReference type="AlphaFoldDB" id="A0A7Z2VX79"/>
<evidence type="ECO:0000313" key="7">
    <source>
        <dbReference type="Proteomes" id="UP000502415"/>
    </source>
</evidence>
<keyword evidence="2" id="KW-0472">Membrane</keyword>
<protein>
    <submittedName>
        <fullName evidence="6">Glycine zipper 2TM domain-containing protein</fullName>
    </submittedName>
</protein>
<gene>
    <name evidence="6" type="ORF">HH212_14695</name>
</gene>
<dbReference type="PANTHER" id="PTHR35603:SF2">
    <property type="entry name" value="OUTER MEMBRANE LIPOPROTEIN"/>
    <property type="match status" value="1"/>
</dbReference>
<dbReference type="PANTHER" id="PTHR35603">
    <property type="match status" value="1"/>
</dbReference>
<feature type="domain" description="Glycine zipper 2TM" evidence="5">
    <location>
        <begin position="299"/>
        <end position="340"/>
    </location>
</feature>
<proteinExistence type="predicted"/>
<dbReference type="InterPro" id="IPR008816">
    <property type="entry name" value="Gly_zipper_2TM_dom"/>
</dbReference>
<feature type="compositionally biased region" description="Pro residues" evidence="3">
    <location>
        <begin position="243"/>
        <end position="255"/>
    </location>
</feature>
<reference evidence="6 7" key="1">
    <citation type="submission" date="2020-04" db="EMBL/GenBank/DDBJ databases">
        <title>Genome sequencing of novel species.</title>
        <authorList>
            <person name="Heo J."/>
            <person name="Kim S.-J."/>
            <person name="Kim J.-S."/>
            <person name="Hong S.-B."/>
            <person name="Kwon S.-W."/>
        </authorList>
    </citation>
    <scope>NUCLEOTIDE SEQUENCE [LARGE SCALE GENOMIC DNA]</scope>
    <source>
        <strain evidence="6 7">GN2-R2</strain>
    </source>
</reference>
<feature type="signal peptide" evidence="4">
    <location>
        <begin position="1"/>
        <end position="29"/>
    </location>
</feature>
<dbReference type="GO" id="GO:0019867">
    <property type="term" value="C:outer membrane"/>
    <property type="evidence" value="ECO:0007669"/>
    <property type="project" value="InterPro"/>
</dbReference>
<dbReference type="Proteomes" id="UP000502415">
    <property type="component" value="Chromosome"/>
</dbReference>
<evidence type="ECO:0000256" key="1">
    <source>
        <dbReference type="ARBA" id="ARBA00004370"/>
    </source>
</evidence>
<dbReference type="KEGG" id="mfy:HH212_14695"/>
<keyword evidence="4" id="KW-0732">Signal</keyword>
<evidence type="ECO:0000259" key="5">
    <source>
        <dbReference type="Pfam" id="PF05433"/>
    </source>
</evidence>
<evidence type="ECO:0000256" key="3">
    <source>
        <dbReference type="SAM" id="MobiDB-lite"/>
    </source>
</evidence>
<organism evidence="6 7">
    <name type="scientific">Massilia forsythiae</name>
    <dbReference type="NCBI Taxonomy" id="2728020"/>
    <lineage>
        <taxon>Bacteria</taxon>
        <taxon>Pseudomonadati</taxon>
        <taxon>Pseudomonadota</taxon>
        <taxon>Betaproteobacteria</taxon>
        <taxon>Burkholderiales</taxon>
        <taxon>Oxalobacteraceae</taxon>
        <taxon>Telluria group</taxon>
        <taxon>Massilia</taxon>
    </lineage>
</organism>
<dbReference type="EMBL" id="CP051685">
    <property type="protein sequence ID" value="QJE01126.1"/>
    <property type="molecule type" value="Genomic_DNA"/>
</dbReference>
<dbReference type="InterPro" id="IPR051407">
    <property type="entry name" value="Bact_OM_lipoprot/Surf_antigen"/>
</dbReference>
<evidence type="ECO:0000256" key="2">
    <source>
        <dbReference type="ARBA" id="ARBA00023136"/>
    </source>
</evidence>
<evidence type="ECO:0000256" key="4">
    <source>
        <dbReference type="SAM" id="SignalP"/>
    </source>
</evidence>
<keyword evidence="7" id="KW-1185">Reference proteome</keyword>
<sequence>MATTRQTLAAAMVAALPLLTAAVPAPAQAQNHPRVAAIGPRIEDFNVDSVRRLDPGTELNFDLHGSPGGDVTLRIDGATRNLHMTETRPGTYQGTYTIGTHDRIRPGSSVTANLRAGGRVATQVLGEALVRGPGRDRDDRSGQLATVPRVDRFDVRGSDDLGPGNELRFSVFGTPGAKVDIQIAGTRGIVTLPEVRPGEYSGLYTIRRDDRIAPDAAVTATIRNNGRYATASLGRPLLTGGPVPRPVRDVPPPPRDAGQGPRDGRDNGRDDGRVARYCTNCATVEAVNMVHANGEASALGTLGGAAVGGLLGNQVGSGNGRTAATVAGAVGGALAGRSIERNARSGDRFEVVVRYENGATQTVPFDNDPGFRAGDRVKVDNGVLVRDQ</sequence>